<organism evidence="2 3">
    <name type="scientific">Trichonephila clavata</name>
    <name type="common">Joro spider</name>
    <name type="synonym">Nephila clavata</name>
    <dbReference type="NCBI Taxonomy" id="2740835"/>
    <lineage>
        <taxon>Eukaryota</taxon>
        <taxon>Metazoa</taxon>
        <taxon>Ecdysozoa</taxon>
        <taxon>Arthropoda</taxon>
        <taxon>Chelicerata</taxon>
        <taxon>Arachnida</taxon>
        <taxon>Araneae</taxon>
        <taxon>Araneomorphae</taxon>
        <taxon>Entelegynae</taxon>
        <taxon>Araneoidea</taxon>
        <taxon>Nephilidae</taxon>
        <taxon>Trichonephila</taxon>
    </lineage>
</organism>
<dbReference type="Gene3D" id="3.30.420.10">
    <property type="entry name" value="Ribonuclease H-like superfamily/Ribonuclease H"/>
    <property type="match status" value="1"/>
</dbReference>
<dbReference type="InterPro" id="IPR041588">
    <property type="entry name" value="Integrase_H2C2"/>
</dbReference>
<proteinExistence type="predicted"/>
<accession>A0A8X6LIZ0</accession>
<dbReference type="InterPro" id="IPR012337">
    <property type="entry name" value="RNaseH-like_sf"/>
</dbReference>
<comment type="caution">
    <text evidence="2">The sequence shown here is derived from an EMBL/GenBank/DDBJ whole genome shotgun (WGS) entry which is preliminary data.</text>
</comment>
<dbReference type="GO" id="GO:0003676">
    <property type="term" value="F:nucleic acid binding"/>
    <property type="evidence" value="ECO:0007669"/>
    <property type="project" value="InterPro"/>
</dbReference>
<dbReference type="PROSITE" id="PS50994">
    <property type="entry name" value="INTEGRASE"/>
    <property type="match status" value="1"/>
</dbReference>
<dbReference type="PANTHER" id="PTHR47331">
    <property type="entry name" value="PHD-TYPE DOMAIN-CONTAINING PROTEIN"/>
    <property type="match status" value="1"/>
</dbReference>
<dbReference type="GO" id="GO:0015074">
    <property type="term" value="P:DNA integration"/>
    <property type="evidence" value="ECO:0007669"/>
    <property type="project" value="InterPro"/>
</dbReference>
<dbReference type="PANTHER" id="PTHR47331:SF1">
    <property type="entry name" value="GAG-LIKE PROTEIN"/>
    <property type="match status" value="1"/>
</dbReference>
<dbReference type="Pfam" id="PF17921">
    <property type="entry name" value="Integrase_H2C2"/>
    <property type="match status" value="1"/>
</dbReference>
<gene>
    <name evidence="2" type="primary">AVEN_198026_1</name>
    <name evidence="2" type="ORF">TNCT_31331</name>
</gene>
<feature type="domain" description="Integrase catalytic" evidence="1">
    <location>
        <begin position="100"/>
        <end position="284"/>
    </location>
</feature>
<dbReference type="AlphaFoldDB" id="A0A8X6LIZ0"/>
<dbReference type="InterPro" id="IPR001584">
    <property type="entry name" value="Integrase_cat-core"/>
</dbReference>
<dbReference type="InterPro" id="IPR036397">
    <property type="entry name" value="RNaseH_sf"/>
</dbReference>
<evidence type="ECO:0000313" key="2">
    <source>
        <dbReference type="EMBL" id="GFR10102.1"/>
    </source>
</evidence>
<dbReference type="InterPro" id="IPR040676">
    <property type="entry name" value="DUF5641"/>
</dbReference>
<dbReference type="EMBL" id="BMAO01036374">
    <property type="protein sequence ID" value="GFR10102.1"/>
    <property type="molecule type" value="Genomic_DNA"/>
</dbReference>
<keyword evidence="3" id="KW-1185">Reference proteome</keyword>
<evidence type="ECO:0000259" key="1">
    <source>
        <dbReference type="PROSITE" id="PS50994"/>
    </source>
</evidence>
<dbReference type="OrthoDB" id="6433329at2759"/>
<evidence type="ECO:0000313" key="3">
    <source>
        <dbReference type="Proteomes" id="UP000887116"/>
    </source>
</evidence>
<dbReference type="Pfam" id="PF18701">
    <property type="entry name" value="DUF5641"/>
    <property type="match status" value="1"/>
</dbReference>
<name>A0A8X6LIZ0_TRICU</name>
<protein>
    <submittedName>
        <fullName evidence="2">Integrase catalytic domain-containing protein</fullName>
    </submittedName>
</protein>
<sequence length="404" mass="47201">MHGLLRLKGRLHFSDLDFGEKHPLLLPNKDRYSELVILHAHKHLLHAGVEATLAQVREKFWILKGRQCVKSILSRCFLCKKYTVRPGNQEIAPLPPDRVLESPPFSISGLDFAGPFFIKDSDKKHYLLLFTCATTRALHLELLPSMSTEQFLLAFRRFISRRGLCSTIYSDNAKTFKRAELELKKFWRCMLHPSVQDLFSTHGITWKYIVEKGAWWGGFWERHFRTIKTCLRKIIGRSSLSLNELETVFVEIEAMINSRPITYIYDDPSEPSPLTPAHFLIGKRLLSLPVTRVSREDLTGSRLSLLKRYRHQQNLLNQFWNRWRKHYLLSLRSMNICPPSKVTCQFKVDDVVLIHDDRFPRNLWSMGKIIETYTGRDGKIRSCLVKTKNNAIRRPVQLLYNLEV</sequence>
<dbReference type="SUPFAM" id="SSF53098">
    <property type="entry name" value="Ribonuclease H-like"/>
    <property type="match status" value="1"/>
</dbReference>
<dbReference type="Proteomes" id="UP000887116">
    <property type="component" value="Unassembled WGS sequence"/>
</dbReference>
<dbReference type="Gene3D" id="1.10.340.70">
    <property type="match status" value="1"/>
</dbReference>
<reference evidence="2" key="1">
    <citation type="submission" date="2020-07" db="EMBL/GenBank/DDBJ databases">
        <title>Multicomponent nature underlies the extraordinary mechanical properties of spider dragline silk.</title>
        <authorList>
            <person name="Kono N."/>
            <person name="Nakamura H."/>
            <person name="Mori M."/>
            <person name="Yoshida Y."/>
            <person name="Ohtoshi R."/>
            <person name="Malay A.D."/>
            <person name="Moran D.A.P."/>
            <person name="Tomita M."/>
            <person name="Numata K."/>
            <person name="Arakawa K."/>
        </authorList>
    </citation>
    <scope>NUCLEOTIDE SEQUENCE</scope>
</reference>